<organism evidence="1">
    <name type="scientific">Hyperionvirus sp</name>
    <dbReference type="NCBI Taxonomy" id="2487770"/>
    <lineage>
        <taxon>Viruses</taxon>
        <taxon>Varidnaviria</taxon>
        <taxon>Bamfordvirae</taxon>
        <taxon>Nucleocytoviricota</taxon>
        <taxon>Megaviricetes</taxon>
        <taxon>Imitervirales</taxon>
        <taxon>Mimiviridae</taxon>
        <taxon>Klosneuvirinae</taxon>
    </lineage>
</organism>
<sequence length="209" mass="23325">MCKYNIMKKIPCCCNDEILFAELMDEESYNDECFHESPIELNPPNLGDRQSMVTLLGGGIELVHPYGPIIFSQSYGYIISARPLQDGVAITLDNDYFQITISMITLILENASTTGHYGLSQIKVFVFDRIFDVPDRKLLYSSSANILAPGVGGRKDFTWNLHELTVRNNSFIMIQFLGVGDLMLKPAPNSSNYASLIVSHGEMTLIPFG</sequence>
<evidence type="ECO:0000313" key="1">
    <source>
        <dbReference type="EMBL" id="AYV83742.1"/>
    </source>
</evidence>
<gene>
    <name evidence="1" type="ORF">Hyperionvirus11_15</name>
</gene>
<accession>A0A3G5A9I3</accession>
<name>A0A3G5A9I3_9VIRU</name>
<reference evidence="1" key="1">
    <citation type="submission" date="2018-10" db="EMBL/GenBank/DDBJ databases">
        <title>Hidden diversity of soil giant viruses.</title>
        <authorList>
            <person name="Schulz F."/>
            <person name="Alteio L."/>
            <person name="Goudeau D."/>
            <person name="Ryan E.M."/>
            <person name="Malmstrom R.R."/>
            <person name="Blanchard J."/>
            <person name="Woyke T."/>
        </authorList>
    </citation>
    <scope>NUCLEOTIDE SEQUENCE</scope>
    <source>
        <strain evidence="1">HYV1</strain>
    </source>
</reference>
<protein>
    <submittedName>
        <fullName evidence="1">Uncharacterized protein</fullName>
    </submittedName>
</protein>
<proteinExistence type="predicted"/>
<dbReference type="EMBL" id="MK072393">
    <property type="protein sequence ID" value="AYV83742.1"/>
    <property type="molecule type" value="Genomic_DNA"/>
</dbReference>